<keyword evidence="1" id="KW-0812">Transmembrane</keyword>
<feature type="transmembrane region" description="Helical" evidence="1">
    <location>
        <begin position="104"/>
        <end position="125"/>
    </location>
</feature>
<keyword evidence="1" id="KW-1133">Transmembrane helix</keyword>
<keyword evidence="1" id="KW-0472">Membrane</keyword>
<dbReference type="EMBL" id="BK016208">
    <property type="protein sequence ID" value="DAG02327.1"/>
    <property type="molecule type" value="Genomic_DNA"/>
</dbReference>
<accession>A0A8S5V6T9</accession>
<evidence type="ECO:0000313" key="2">
    <source>
        <dbReference type="EMBL" id="DAG02327.1"/>
    </source>
</evidence>
<reference evidence="2" key="1">
    <citation type="journal article" date="2021" name="Proc. Natl. Acad. Sci. U.S.A.">
        <title>A Catalog of Tens of Thousands of Viruses from Human Metagenomes Reveals Hidden Associations with Chronic Diseases.</title>
        <authorList>
            <person name="Tisza M.J."/>
            <person name="Buck C.B."/>
        </authorList>
    </citation>
    <scope>NUCLEOTIDE SEQUENCE</scope>
    <source>
        <strain evidence="2">CtRci5</strain>
    </source>
</reference>
<protein>
    <submittedName>
        <fullName evidence="2">Uncharacterized protein</fullName>
    </submittedName>
</protein>
<evidence type="ECO:0000256" key="1">
    <source>
        <dbReference type="SAM" id="Phobius"/>
    </source>
</evidence>
<proteinExistence type="predicted"/>
<name>A0A8S5V6T9_9CAUD</name>
<sequence length="130" mass="14062">MAARITKSIRLNRGLNMKNSDTTSALIPNTTGNAQRKGAPIVKKIRKSINILTTASACSTLLFVLVSDNTSVSAATRNVPSAPTTVINPCHEAMRELQNQNRSLRITAIFALLAVIVSTLNIHLLEKEKP</sequence>
<organism evidence="2">
    <name type="scientific">Myoviridae sp. ctRci5</name>
    <dbReference type="NCBI Taxonomy" id="2825105"/>
    <lineage>
        <taxon>Viruses</taxon>
        <taxon>Duplodnaviria</taxon>
        <taxon>Heunggongvirae</taxon>
        <taxon>Uroviricota</taxon>
        <taxon>Caudoviricetes</taxon>
    </lineage>
</organism>